<dbReference type="EMBL" id="VHIR01000001">
    <property type="protein sequence ID" value="TQE44724.1"/>
    <property type="molecule type" value="Genomic_DNA"/>
</dbReference>
<reference evidence="1 2" key="1">
    <citation type="submission" date="2019-06" db="EMBL/GenBank/DDBJ databases">
        <title>Draft genome of C. phoceense Strain 272.</title>
        <authorList>
            <person name="Pacheco L.G.C."/>
            <person name="Barberis C.M."/>
            <person name="Almuzara M.N."/>
            <person name="Traglia G.M."/>
            <person name="Santos C.S."/>
            <person name="Rocha D.J.P.G."/>
            <person name="Aguiar E.R.G.R."/>
            <person name="Vay C.A."/>
        </authorList>
    </citation>
    <scope>NUCLEOTIDE SEQUENCE [LARGE SCALE GENOMIC DNA]</scope>
    <source>
        <strain evidence="1 2">272</strain>
    </source>
</reference>
<organism evidence="1 2">
    <name type="scientific">Corynebacterium phoceense</name>
    <dbReference type="NCBI Taxonomy" id="1686286"/>
    <lineage>
        <taxon>Bacteria</taxon>
        <taxon>Bacillati</taxon>
        <taxon>Actinomycetota</taxon>
        <taxon>Actinomycetes</taxon>
        <taxon>Mycobacteriales</taxon>
        <taxon>Corynebacteriaceae</taxon>
        <taxon>Corynebacterium</taxon>
    </lineage>
</organism>
<accession>A0A540RBD5</accession>
<keyword evidence="2" id="KW-1185">Reference proteome</keyword>
<protein>
    <recommendedName>
        <fullName evidence="3">DUF559 domain-containing protein</fullName>
    </recommendedName>
</protein>
<evidence type="ECO:0000313" key="1">
    <source>
        <dbReference type="EMBL" id="TQE44724.1"/>
    </source>
</evidence>
<comment type="caution">
    <text evidence="1">The sequence shown here is derived from an EMBL/GenBank/DDBJ whole genome shotgun (WGS) entry which is preliminary data.</text>
</comment>
<name>A0A540RBD5_9CORY</name>
<proteinExistence type="predicted"/>
<evidence type="ECO:0000313" key="2">
    <source>
        <dbReference type="Proteomes" id="UP000318080"/>
    </source>
</evidence>
<evidence type="ECO:0008006" key="3">
    <source>
        <dbReference type="Google" id="ProtNLM"/>
    </source>
</evidence>
<dbReference type="RefSeq" id="WP_141628465.1">
    <property type="nucleotide sequence ID" value="NZ_VHIR01000001.1"/>
</dbReference>
<sequence>MYFPTAEVPTSDWEKYPLFAHSFAARGRLLAGHAAAAMVGLWRLEAFPTRVETYCAPTTTKDPYELPLYSAVPASHYCDYNGSLITIPARTVVDLYRLYGHTAALIALCSLMSRVPTAYSDIAQCAKECRDLGIKKLGGIEDMIALAAPPLRLDSALEAIFYAQCTTTNDFRVTPQASFTVRGRTYRVDFRVNDTPIVVELDGKGKYGTSSEDQAFNLDREKRRSDALYSEHGLIILRFGYRDVVSGEAYRAVSARVREFRGQNS</sequence>
<dbReference type="Proteomes" id="UP000318080">
    <property type="component" value="Unassembled WGS sequence"/>
</dbReference>
<dbReference type="AlphaFoldDB" id="A0A540RBD5"/>
<dbReference type="STRING" id="1686286.GCA_900092335_02331"/>
<gene>
    <name evidence="1" type="ORF">EJK80_01225</name>
</gene>